<organism evidence="8 9">
    <name type="scientific">Brochothrix thermosphacta</name>
    <name type="common">Microbacterium thermosphactum</name>
    <dbReference type="NCBI Taxonomy" id="2756"/>
    <lineage>
        <taxon>Bacteria</taxon>
        <taxon>Bacillati</taxon>
        <taxon>Bacillota</taxon>
        <taxon>Bacilli</taxon>
        <taxon>Bacillales</taxon>
        <taxon>Listeriaceae</taxon>
        <taxon>Brochothrix</taxon>
    </lineage>
</organism>
<dbReference type="AlphaFoldDB" id="A0A1D2LED5"/>
<proteinExistence type="inferred from homology"/>
<dbReference type="HAMAP" id="MF_01692">
    <property type="entry name" value="DapEL"/>
    <property type="match status" value="1"/>
</dbReference>
<dbReference type="InterPro" id="IPR017439">
    <property type="entry name" value="Amidohydrolase"/>
</dbReference>
<dbReference type="EMBL" id="CP023483">
    <property type="protein sequence ID" value="ATF26506.1"/>
    <property type="molecule type" value="Genomic_DNA"/>
</dbReference>
<evidence type="ECO:0000256" key="1">
    <source>
        <dbReference type="ARBA" id="ARBA00022605"/>
    </source>
</evidence>
<protein>
    <recommendedName>
        <fullName evidence="5">N-acetyldiaminopimelate deacetylase</fullName>
        <ecNumber evidence="5">3.5.1.47</ecNumber>
    </recommendedName>
</protein>
<dbReference type="Gene3D" id="3.40.630.10">
    <property type="entry name" value="Zn peptidases"/>
    <property type="match status" value="1"/>
</dbReference>
<dbReference type="Gene3D" id="3.30.70.360">
    <property type="match status" value="1"/>
</dbReference>
<feature type="binding site" evidence="6">
    <location>
        <position position="347"/>
    </location>
    <ligand>
        <name>Mn(2+)</name>
        <dbReference type="ChEBI" id="CHEBI:29035"/>
        <label>2</label>
    </ligand>
</feature>
<dbReference type="NCBIfam" id="TIGR01891">
    <property type="entry name" value="amidohydrolases"/>
    <property type="match status" value="1"/>
</dbReference>
<keyword evidence="1 5" id="KW-0028">Amino-acid biosynthesis</keyword>
<dbReference type="STRING" id="2756.BFR44_08335"/>
<evidence type="ECO:0000259" key="7">
    <source>
        <dbReference type="Pfam" id="PF07687"/>
    </source>
</evidence>
<keyword evidence="6" id="KW-0479">Metal-binding</keyword>
<comment type="similarity">
    <text evidence="5">Belongs to the peptidase M20A family. N-acetyldiaminopimelate deacetylase subfamily.</text>
</comment>
<keyword evidence="2 5" id="KW-0378">Hydrolase</keyword>
<comment type="cofactor">
    <cofactor evidence="6">
        <name>Mn(2+)</name>
        <dbReference type="ChEBI" id="CHEBI:29035"/>
    </cofactor>
    <text evidence="6">The Mn(2+) ion enhances activity.</text>
</comment>
<sequence length="374" mass="41604">MNLTDLQKIRRDLHQIPELGYEEFKTQAYLLDYLSQLPQANMVVKKWRTGLLVRISGTDSKKTIGYRADMDGLPIVEETGLAYASKHLGKMHACGHDMHMTIALGVITNIVTAPLQNDVVFYFQPAEENPGGAQPMLASDEMKEWWPDQILALHVAPEYEVGKIALKPGLLFANTSELFVNFTGKGGHAAYPHKANDMVVAACEFVSQVQSIISRNIDPLDSAVITIGKVAAGNTMNIISETAAIEGTIRTLSKETMAIVNARIAQLIEGMSIAYDCKIERLERPAYMQVYNNEQVTKEFIDHLEKQFPEAYVPCREAMTGEDFGYMLDKIPGLMFWLGIDTPYGLHHSKMSPTEEALPFAVGVITSYLKSLDK</sequence>
<dbReference type="InterPro" id="IPR002933">
    <property type="entry name" value="Peptidase_M20"/>
</dbReference>
<feature type="active site" evidence="5">
    <location>
        <position position="69"/>
    </location>
</feature>
<keyword evidence="3 5" id="KW-0220">Diaminopimelate biosynthesis</keyword>
<evidence type="ECO:0000256" key="2">
    <source>
        <dbReference type="ARBA" id="ARBA00022801"/>
    </source>
</evidence>
<dbReference type="Pfam" id="PF01546">
    <property type="entry name" value="Peptidase_M20"/>
    <property type="match status" value="1"/>
</dbReference>
<keyword evidence="9" id="KW-1185">Reference proteome</keyword>
<comment type="catalytic activity">
    <reaction evidence="5">
        <text>N-acetyl-(2S,6S)-2,6-diaminopimelate + H2O = (2S,6S)-2,6-diaminopimelate + acetate</text>
        <dbReference type="Rhea" id="RHEA:20405"/>
        <dbReference type="ChEBI" id="CHEBI:15377"/>
        <dbReference type="ChEBI" id="CHEBI:30089"/>
        <dbReference type="ChEBI" id="CHEBI:57609"/>
        <dbReference type="ChEBI" id="CHEBI:58767"/>
        <dbReference type="EC" id="3.5.1.47"/>
    </reaction>
</comment>
<dbReference type="SUPFAM" id="SSF55031">
    <property type="entry name" value="Bacterial exopeptidase dimerisation domain"/>
    <property type="match status" value="1"/>
</dbReference>
<feature type="binding site" evidence="6">
    <location>
        <position position="128"/>
    </location>
    <ligand>
        <name>Mn(2+)</name>
        <dbReference type="ChEBI" id="CHEBI:29035"/>
        <label>2</label>
    </ligand>
</feature>
<dbReference type="Proteomes" id="UP000243591">
    <property type="component" value="Chromosome"/>
</dbReference>
<dbReference type="UniPathway" id="UPA00034">
    <property type="reaction ID" value="UER00024"/>
</dbReference>
<dbReference type="PIRSF" id="PIRSF005962">
    <property type="entry name" value="Pept_M20D_amidohydro"/>
    <property type="match status" value="1"/>
</dbReference>
<dbReference type="EC" id="3.5.1.47" evidence="5"/>
<dbReference type="FunFam" id="3.30.70.360:FF:000001">
    <property type="entry name" value="N-acetyldiaminopimelate deacetylase"/>
    <property type="match status" value="1"/>
</dbReference>
<evidence type="ECO:0000256" key="3">
    <source>
        <dbReference type="ARBA" id="ARBA00022915"/>
    </source>
</evidence>
<dbReference type="KEGG" id="bths:CNY62_08965"/>
<evidence type="ECO:0000256" key="6">
    <source>
        <dbReference type="PIRSR" id="PIRSR005962-1"/>
    </source>
</evidence>
<dbReference type="InterPro" id="IPR011650">
    <property type="entry name" value="Peptidase_M20_dimer"/>
</dbReference>
<dbReference type="CDD" id="cd05670">
    <property type="entry name" value="M20_Acy1_YkuR-like"/>
    <property type="match status" value="1"/>
</dbReference>
<evidence type="ECO:0000313" key="8">
    <source>
        <dbReference type="EMBL" id="ATF26506.1"/>
    </source>
</evidence>
<reference evidence="8 9" key="1">
    <citation type="submission" date="2017-09" db="EMBL/GenBank/DDBJ databases">
        <title>Complete Genome Sequences of Two Strains of the Meat Spoilage Bacterium Brochothrix thermosphacta Isolated from Ground Chicken.</title>
        <authorList>
            <person name="Paoli G.C."/>
            <person name="Wijey C."/>
            <person name="Chen C.-Y."/>
            <person name="Nguyen L."/>
            <person name="Yan X."/>
            <person name="Irwin P.L."/>
        </authorList>
    </citation>
    <scope>NUCLEOTIDE SEQUENCE [LARGE SCALE GENOMIC DNA]</scope>
    <source>
        <strain evidence="8 9">BI</strain>
    </source>
</reference>
<feature type="binding site" evidence="6">
    <location>
        <position position="154"/>
    </location>
    <ligand>
        <name>Mn(2+)</name>
        <dbReference type="ChEBI" id="CHEBI:29035"/>
        <label>2</label>
    </ligand>
</feature>
<evidence type="ECO:0000256" key="5">
    <source>
        <dbReference type="HAMAP-Rule" id="MF_01692"/>
    </source>
</evidence>
<feature type="active site" description="Proton acceptor" evidence="5">
    <location>
        <position position="128"/>
    </location>
</feature>
<dbReference type="PANTHER" id="PTHR11014">
    <property type="entry name" value="PEPTIDASE M20 FAMILY MEMBER"/>
    <property type="match status" value="1"/>
</dbReference>
<dbReference type="InterPro" id="IPR036264">
    <property type="entry name" value="Bact_exopeptidase_dim_dom"/>
</dbReference>
<dbReference type="GO" id="GO:0009089">
    <property type="term" value="P:lysine biosynthetic process via diaminopimelate"/>
    <property type="evidence" value="ECO:0007669"/>
    <property type="project" value="UniProtKB-UniRule"/>
</dbReference>
<dbReference type="PANTHER" id="PTHR11014:SF98">
    <property type="entry name" value="N-ACETYLDIAMINOPIMELATE DEACETYLASE"/>
    <property type="match status" value="1"/>
</dbReference>
<evidence type="ECO:0000313" key="9">
    <source>
        <dbReference type="Proteomes" id="UP000243591"/>
    </source>
</evidence>
<dbReference type="SUPFAM" id="SSF53187">
    <property type="entry name" value="Zn-dependent exopeptidases"/>
    <property type="match status" value="1"/>
</dbReference>
<dbReference type="InterPro" id="IPR023905">
    <property type="entry name" value="AcetylDAP_deacetylase"/>
</dbReference>
<dbReference type="Pfam" id="PF07687">
    <property type="entry name" value="M20_dimer"/>
    <property type="match status" value="1"/>
</dbReference>
<dbReference type="GO" id="GO:0046872">
    <property type="term" value="F:metal ion binding"/>
    <property type="evidence" value="ECO:0007669"/>
    <property type="project" value="UniProtKB-KW"/>
</dbReference>
<evidence type="ECO:0000256" key="4">
    <source>
        <dbReference type="ARBA" id="ARBA00023154"/>
    </source>
</evidence>
<feature type="binding site" evidence="6">
    <location>
        <position position="94"/>
    </location>
    <ligand>
        <name>Mn(2+)</name>
        <dbReference type="ChEBI" id="CHEBI:29035"/>
        <label>2</label>
    </ligand>
</feature>
<dbReference type="RefSeq" id="WP_029090609.1">
    <property type="nucleotide sequence ID" value="NZ_CP023483.1"/>
</dbReference>
<comment type="pathway">
    <text evidence="5">Amino-acid biosynthesis; L-lysine biosynthesis via DAP pathway; LL-2,6-diaminopimelate from (S)-tetrahydrodipicolinate (acetylase route): step 3/3.</text>
</comment>
<keyword evidence="6" id="KW-0464">Manganese</keyword>
<name>A0A1D2LED5_BROTH</name>
<dbReference type="GO" id="GO:0050118">
    <property type="term" value="F:N-acetyldiaminopimelate deacetylase activity"/>
    <property type="evidence" value="ECO:0007669"/>
    <property type="project" value="UniProtKB-UniRule"/>
</dbReference>
<feature type="binding site" evidence="6">
    <location>
        <position position="96"/>
    </location>
    <ligand>
        <name>Mn(2+)</name>
        <dbReference type="ChEBI" id="CHEBI:29035"/>
        <label>2</label>
    </ligand>
</feature>
<accession>A0A1D2LED5</accession>
<keyword evidence="4 5" id="KW-0457">Lysine biosynthesis</keyword>
<feature type="domain" description="Peptidase M20 dimerisation" evidence="7">
    <location>
        <begin position="180"/>
        <end position="269"/>
    </location>
</feature>
<dbReference type="GO" id="GO:0019877">
    <property type="term" value="P:diaminopimelate biosynthetic process"/>
    <property type="evidence" value="ECO:0007669"/>
    <property type="project" value="UniProtKB-UniRule"/>
</dbReference>
<gene>
    <name evidence="8" type="ORF">CNY62_08965</name>
</gene>
<comment type="function">
    <text evidence="5">Catalyzes the conversion of N-acetyl-diaminopimelate to diaminopimelate and acetate.</text>
</comment>
<dbReference type="OrthoDB" id="9776731at2"/>